<reference evidence="2" key="2">
    <citation type="submission" date="2022-04" db="EMBL/GenBank/DDBJ databases">
        <title>Complete Genome Sequence of Flavobacterium sediminilitoris YSM-43, Isolated from a Tidal Sediment.</title>
        <authorList>
            <person name="Lee P.A."/>
        </authorList>
    </citation>
    <scope>NUCLEOTIDE SEQUENCE</scope>
    <source>
        <strain evidence="2">YSM-43</strain>
    </source>
</reference>
<dbReference type="Proteomes" id="UP000830454">
    <property type="component" value="Chromosome"/>
</dbReference>
<feature type="signal peptide" evidence="1">
    <location>
        <begin position="1"/>
        <end position="21"/>
    </location>
</feature>
<evidence type="ECO:0000313" key="2">
    <source>
        <dbReference type="EMBL" id="UOX33295.1"/>
    </source>
</evidence>
<keyword evidence="3" id="KW-1185">Reference proteome</keyword>
<sequence length="135" mass="16030">MKTIILLLPFLLISIVSKAQKNNYIGNYEKEIKAITGEIFQYKLEINADSTFTFHYFRNIGQPQSINENSCGKGTWKIIKNIIHFYTDVENDINTKYQLNFTNSKGRFDHKDKKLFRFYHSDIRWIEKLTILKVD</sequence>
<evidence type="ECO:0000313" key="3">
    <source>
        <dbReference type="Proteomes" id="UP000830454"/>
    </source>
</evidence>
<name>A0ABY4HKS0_9FLAO</name>
<dbReference type="EMBL" id="CP090145">
    <property type="protein sequence ID" value="UOX33295.1"/>
    <property type="molecule type" value="Genomic_DNA"/>
</dbReference>
<keyword evidence="1" id="KW-0732">Signal</keyword>
<proteinExistence type="predicted"/>
<protein>
    <recommendedName>
        <fullName evidence="4">NlpE-like protein</fullName>
    </recommendedName>
</protein>
<gene>
    <name evidence="2" type="ORF">LXD69_14775</name>
</gene>
<accession>A0ABY4HKS0</accession>
<reference evidence="2" key="1">
    <citation type="submission" date="2021-12" db="EMBL/GenBank/DDBJ databases">
        <authorList>
            <person name="Cha I.-T."/>
            <person name="Lee K.-E."/>
            <person name="Park S.-J."/>
        </authorList>
    </citation>
    <scope>NUCLEOTIDE SEQUENCE</scope>
    <source>
        <strain evidence="2">YSM-43</strain>
    </source>
</reference>
<feature type="chain" id="PRO_5046171714" description="NlpE-like protein" evidence="1">
    <location>
        <begin position="22"/>
        <end position="135"/>
    </location>
</feature>
<evidence type="ECO:0000256" key="1">
    <source>
        <dbReference type="SAM" id="SignalP"/>
    </source>
</evidence>
<evidence type="ECO:0008006" key="4">
    <source>
        <dbReference type="Google" id="ProtNLM"/>
    </source>
</evidence>
<organism evidence="2 3">
    <name type="scientific">Flavobacterium sediminilitoris</name>
    <dbReference type="NCBI Taxonomy" id="2024526"/>
    <lineage>
        <taxon>Bacteria</taxon>
        <taxon>Pseudomonadati</taxon>
        <taxon>Bacteroidota</taxon>
        <taxon>Flavobacteriia</taxon>
        <taxon>Flavobacteriales</taxon>
        <taxon>Flavobacteriaceae</taxon>
        <taxon>Flavobacterium</taxon>
    </lineage>
</organism>
<dbReference type="RefSeq" id="WP_246915948.1">
    <property type="nucleotide sequence ID" value="NZ_CP090145.1"/>
</dbReference>